<dbReference type="AlphaFoldDB" id="A0A2X4RT25"/>
<dbReference type="OrthoDB" id="3174593at2"/>
<keyword evidence="1" id="KW-0238">DNA-binding</keyword>
<dbReference type="GeneID" id="70783572"/>
<accession>A0A2X4RT25</accession>
<dbReference type="SMART" id="SM00530">
    <property type="entry name" value="HTH_XRE"/>
    <property type="match status" value="1"/>
</dbReference>
<evidence type="ECO:0000256" key="1">
    <source>
        <dbReference type="ARBA" id="ARBA00023125"/>
    </source>
</evidence>
<protein>
    <submittedName>
        <fullName evidence="3">HigA family addiction module antidote protein</fullName>
    </submittedName>
    <submittedName>
        <fullName evidence="4">Plasmid maintenance system antidote- like protein</fullName>
    </submittedName>
</protein>
<dbReference type="PANTHER" id="PTHR36924:SF1">
    <property type="entry name" value="ANTITOXIN HIGA-1"/>
    <property type="match status" value="1"/>
</dbReference>
<evidence type="ECO:0000259" key="2">
    <source>
        <dbReference type="PROSITE" id="PS50943"/>
    </source>
</evidence>
<reference evidence="3 6" key="2">
    <citation type="submission" date="2020-12" db="EMBL/GenBank/DDBJ databases">
        <title>FDA dAtabase for Regulatory Grade micrObial Sequences (FDA-ARGOS): Supporting development and validation of Infectious Disease Dx tests.</title>
        <authorList>
            <person name="Sproer C."/>
            <person name="Gronow S."/>
            <person name="Severitt S."/>
            <person name="Schroder I."/>
            <person name="Tallon L."/>
            <person name="Sadzewicz L."/>
            <person name="Zhao X."/>
            <person name="Boylan J."/>
            <person name="Ott S."/>
            <person name="Bowen H."/>
            <person name="Vavikolanu K."/>
            <person name="Mehta A."/>
            <person name="Aluvathingal J."/>
            <person name="Nadendla S."/>
            <person name="Lowell S."/>
            <person name="Myers T."/>
            <person name="Yan Y."/>
            <person name="Sichtig H."/>
        </authorList>
    </citation>
    <scope>NUCLEOTIDE SEQUENCE [LARGE SCALE GENOMIC DNA]</scope>
    <source>
        <strain evidence="3 6">FDAARGOS_894</strain>
    </source>
</reference>
<dbReference type="EMBL" id="CP065689">
    <property type="protein sequence ID" value="QPS60733.1"/>
    <property type="molecule type" value="Genomic_DNA"/>
</dbReference>
<reference evidence="4 5" key="1">
    <citation type="submission" date="2018-06" db="EMBL/GenBank/DDBJ databases">
        <authorList>
            <consortium name="Pathogen Informatics"/>
            <person name="Doyle S."/>
        </authorList>
    </citation>
    <scope>NUCLEOTIDE SEQUENCE [LARGE SCALE GENOMIC DNA]</scope>
    <source>
        <strain evidence="4 5">NCTC10288</strain>
    </source>
</reference>
<dbReference type="EMBL" id="LS483460">
    <property type="protein sequence ID" value="SQI00372.1"/>
    <property type="molecule type" value="Genomic_DNA"/>
</dbReference>
<feature type="domain" description="HTH cro/C1-type" evidence="2">
    <location>
        <begin position="22"/>
        <end position="71"/>
    </location>
</feature>
<dbReference type="PROSITE" id="PS50943">
    <property type="entry name" value="HTH_CROC1"/>
    <property type="match status" value="1"/>
</dbReference>
<dbReference type="Pfam" id="PF01381">
    <property type="entry name" value="HTH_3"/>
    <property type="match status" value="1"/>
</dbReference>
<evidence type="ECO:0000313" key="4">
    <source>
        <dbReference type="EMBL" id="SQI00372.1"/>
    </source>
</evidence>
<dbReference type="GO" id="GO:0003677">
    <property type="term" value="F:DNA binding"/>
    <property type="evidence" value="ECO:0007669"/>
    <property type="project" value="UniProtKB-KW"/>
</dbReference>
<evidence type="ECO:0000313" key="3">
    <source>
        <dbReference type="EMBL" id="QPS60733.1"/>
    </source>
</evidence>
<dbReference type="NCBIfam" id="TIGR02607">
    <property type="entry name" value="antidote_HigA"/>
    <property type="match status" value="1"/>
</dbReference>
<dbReference type="InterPro" id="IPR010982">
    <property type="entry name" value="Lambda_DNA-bd_dom_sf"/>
</dbReference>
<dbReference type="STRING" id="38301.NX84_05255"/>
<dbReference type="InterPro" id="IPR013430">
    <property type="entry name" value="Toxin_antidote_HigA"/>
</dbReference>
<dbReference type="RefSeq" id="WP_039674565.1">
    <property type="nucleotide sequence ID" value="NZ_CP065689.1"/>
</dbReference>
<dbReference type="CDD" id="cd00093">
    <property type="entry name" value="HTH_XRE"/>
    <property type="match status" value="1"/>
</dbReference>
<organism evidence="4 5">
    <name type="scientific">Corynebacterium minutissimum</name>
    <dbReference type="NCBI Taxonomy" id="38301"/>
    <lineage>
        <taxon>Bacteria</taxon>
        <taxon>Bacillati</taxon>
        <taxon>Actinomycetota</taxon>
        <taxon>Actinomycetes</taxon>
        <taxon>Mycobacteriales</taxon>
        <taxon>Corynebacteriaceae</taxon>
        <taxon>Corynebacterium</taxon>
    </lineage>
</organism>
<dbReference type="PANTHER" id="PTHR36924">
    <property type="entry name" value="ANTITOXIN HIGA-1"/>
    <property type="match status" value="1"/>
</dbReference>
<dbReference type="InterPro" id="IPR001387">
    <property type="entry name" value="Cro/C1-type_HTH"/>
</dbReference>
<dbReference type="Gene3D" id="1.10.260.40">
    <property type="entry name" value="lambda repressor-like DNA-binding domains"/>
    <property type="match status" value="1"/>
</dbReference>
<name>A0A2X4RT25_9CORY</name>
<dbReference type="KEGG" id="cmin:NCTC10288_01683"/>
<evidence type="ECO:0000313" key="6">
    <source>
        <dbReference type="Proteomes" id="UP000594905"/>
    </source>
</evidence>
<keyword evidence="6" id="KW-1185">Reference proteome</keyword>
<proteinExistence type="predicted"/>
<sequence length="101" mass="11369">MESADLIPPVHPGEILKEEFLKELGLSHHSLAQSLGVAQRRVDEILEGRSDVDADMALRLARFFGMSPEFWMGIQNHYDLDTAEQKFRSELEAITPLAAPH</sequence>
<dbReference type="Proteomes" id="UP000594905">
    <property type="component" value="Chromosome"/>
</dbReference>
<gene>
    <name evidence="4" type="primary">higA-1_2</name>
    <name evidence="3" type="ORF">I6G51_06075</name>
    <name evidence="4" type="ORF">NCTC10288_01683</name>
</gene>
<evidence type="ECO:0000313" key="5">
    <source>
        <dbReference type="Proteomes" id="UP000249264"/>
    </source>
</evidence>
<dbReference type="SUPFAM" id="SSF47413">
    <property type="entry name" value="lambda repressor-like DNA-binding domains"/>
    <property type="match status" value="1"/>
</dbReference>
<dbReference type="Proteomes" id="UP000249264">
    <property type="component" value="Chromosome 1"/>
</dbReference>